<dbReference type="EMBL" id="CM008052">
    <property type="protein sequence ID" value="PVH35477.1"/>
    <property type="molecule type" value="Genomic_DNA"/>
</dbReference>
<dbReference type="Gramene" id="PVH35477">
    <property type="protein sequence ID" value="PVH35477"/>
    <property type="gene ID" value="PAHAL_7G194400"/>
</dbReference>
<accession>A0A2T8ICT9</accession>
<name>A0A2T8ICT9_9POAL</name>
<reference evidence="2" key="1">
    <citation type="submission" date="2018-04" db="EMBL/GenBank/DDBJ databases">
        <title>WGS assembly of Panicum hallii.</title>
        <authorList>
            <person name="Lovell J."/>
            <person name="Jenkins J."/>
            <person name="Lowry D."/>
            <person name="Mamidi S."/>
            <person name="Sreedasyam A."/>
            <person name="Weng X."/>
            <person name="Barry K."/>
            <person name="Bonette J."/>
            <person name="Campitelli B."/>
            <person name="Daum C."/>
            <person name="Gordon S."/>
            <person name="Gould B."/>
            <person name="Lipzen A."/>
            <person name="Macqueen A."/>
            <person name="Palacio-Mejia J."/>
            <person name="Plott C."/>
            <person name="Shakirov E."/>
            <person name="Shu S."/>
            <person name="Yoshinaga Y."/>
            <person name="Zane M."/>
            <person name="Rokhsar D."/>
            <person name="Grimwood J."/>
            <person name="Schmutz J."/>
            <person name="Juenger T."/>
        </authorList>
    </citation>
    <scope>NUCLEOTIDE SEQUENCE [LARGE SCALE GENOMIC DNA]</scope>
    <source>
        <strain evidence="2">FIL2</strain>
    </source>
</reference>
<evidence type="ECO:0000313" key="2">
    <source>
        <dbReference type="EMBL" id="PVH35477.1"/>
    </source>
</evidence>
<dbReference type="AlphaFoldDB" id="A0A2T8ICT9"/>
<organism evidence="2">
    <name type="scientific">Panicum hallii</name>
    <dbReference type="NCBI Taxonomy" id="206008"/>
    <lineage>
        <taxon>Eukaryota</taxon>
        <taxon>Viridiplantae</taxon>
        <taxon>Streptophyta</taxon>
        <taxon>Embryophyta</taxon>
        <taxon>Tracheophyta</taxon>
        <taxon>Spermatophyta</taxon>
        <taxon>Magnoliopsida</taxon>
        <taxon>Liliopsida</taxon>
        <taxon>Poales</taxon>
        <taxon>Poaceae</taxon>
        <taxon>PACMAD clade</taxon>
        <taxon>Panicoideae</taxon>
        <taxon>Panicodae</taxon>
        <taxon>Paniceae</taxon>
        <taxon>Panicinae</taxon>
        <taxon>Panicum</taxon>
        <taxon>Panicum sect. Panicum</taxon>
    </lineage>
</organism>
<dbReference type="Proteomes" id="UP000243499">
    <property type="component" value="Chromosome 7"/>
</dbReference>
<feature type="compositionally biased region" description="Basic and acidic residues" evidence="1">
    <location>
        <begin position="93"/>
        <end position="104"/>
    </location>
</feature>
<proteinExistence type="predicted"/>
<protein>
    <submittedName>
        <fullName evidence="2">Uncharacterized protein</fullName>
    </submittedName>
</protein>
<gene>
    <name evidence="2" type="ORF">PAHAL_7G194400</name>
</gene>
<feature type="region of interest" description="Disordered" evidence="1">
    <location>
        <begin position="66"/>
        <end position="104"/>
    </location>
</feature>
<sequence>MPAAAPNQRVLSCTIISFGRTRPAADRTRITWRNSLSTPCARHELAARPDARSADQQPSKIVVATRGGRGIPIRRRPHVRREPACRRRRARAAHGEREREIEML</sequence>
<evidence type="ECO:0000256" key="1">
    <source>
        <dbReference type="SAM" id="MobiDB-lite"/>
    </source>
</evidence>